<comment type="caution">
    <text evidence="3">The sequence shown here is derived from an EMBL/GenBank/DDBJ whole genome shotgun (WGS) entry which is preliminary data.</text>
</comment>
<accession>A0ABN3ENP1</accession>
<sequence length="138" mass="14737">MPSIQPNQGGPYGEDHSVGELLSQVTSDAQTLFRQEVELAKTEVRQEATKAGKAAGMYGGAGFAGYMTLLFLSLAAVLGLANVMDGGWAALIVTAVWAAVAAVLYARARARMRTVSPTPEQTVETMKENAQWARHPTR</sequence>
<proteinExistence type="predicted"/>
<keyword evidence="2" id="KW-0472">Membrane</keyword>
<feature type="transmembrane region" description="Helical" evidence="2">
    <location>
        <begin position="55"/>
        <end position="81"/>
    </location>
</feature>
<dbReference type="InterPro" id="IPR009937">
    <property type="entry name" value="Phage_holin_3_6"/>
</dbReference>
<dbReference type="EMBL" id="BAAART010000260">
    <property type="protein sequence ID" value="GAA2264074.1"/>
    <property type="molecule type" value="Genomic_DNA"/>
</dbReference>
<protein>
    <submittedName>
        <fullName evidence="3">Phage holin family protein</fullName>
    </submittedName>
</protein>
<feature type="transmembrane region" description="Helical" evidence="2">
    <location>
        <begin position="87"/>
        <end position="106"/>
    </location>
</feature>
<evidence type="ECO:0000256" key="1">
    <source>
        <dbReference type="SAM" id="MobiDB-lite"/>
    </source>
</evidence>
<evidence type="ECO:0000313" key="4">
    <source>
        <dbReference type="Proteomes" id="UP001501474"/>
    </source>
</evidence>
<keyword evidence="2" id="KW-0812">Transmembrane</keyword>
<evidence type="ECO:0000313" key="3">
    <source>
        <dbReference type="EMBL" id="GAA2264074.1"/>
    </source>
</evidence>
<keyword evidence="4" id="KW-1185">Reference proteome</keyword>
<reference evidence="3 4" key="1">
    <citation type="journal article" date="2019" name="Int. J. Syst. Evol. Microbiol.">
        <title>The Global Catalogue of Microorganisms (GCM) 10K type strain sequencing project: providing services to taxonomists for standard genome sequencing and annotation.</title>
        <authorList>
            <consortium name="The Broad Institute Genomics Platform"/>
            <consortium name="The Broad Institute Genome Sequencing Center for Infectious Disease"/>
            <person name="Wu L."/>
            <person name="Ma J."/>
        </authorList>
    </citation>
    <scope>NUCLEOTIDE SEQUENCE [LARGE SCALE GENOMIC DNA]</scope>
    <source>
        <strain evidence="3 4">JCM 3053</strain>
    </source>
</reference>
<dbReference type="Proteomes" id="UP001501474">
    <property type="component" value="Unassembled WGS sequence"/>
</dbReference>
<evidence type="ECO:0000256" key="2">
    <source>
        <dbReference type="SAM" id="Phobius"/>
    </source>
</evidence>
<organism evidence="3 4">
    <name type="scientific">Streptomyces indiaensis</name>
    <dbReference type="NCBI Taxonomy" id="284033"/>
    <lineage>
        <taxon>Bacteria</taxon>
        <taxon>Bacillati</taxon>
        <taxon>Actinomycetota</taxon>
        <taxon>Actinomycetes</taxon>
        <taxon>Kitasatosporales</taxon>
        <taxon>Streptomycetaceae</taxon>
        <taxon>Streptomyces</taxon>
    </lineage>
</organism>
<keyword evidence="2" id="KW-1133">Transmembrane helix</keyword>
<dbReference type="Pfam" id="PF07332">
    <property type="entry name" value="Phage_holin_3_6"/>
    <property type="match status" value="1"/>
</dbReference>
<gene>
    <name evidence="3" type="ORF">GCM10010104_71190</name>
</gene>
<name>A0ABN3ENP1_9ACTN</name>
<feature type="region of interest" description="Disordered" evidence="1">
    <location>
        <begin position="119"/>
        <end position="138"/>
    </location>
</feature>